<dbReference type="InterPro" id="IPR036280">
    <property type="entry name" value="Multihaem_cyt_sf"/>
</dbReference>
<evidence type="ECO:0000313" key="7">
    <source>
        <dbReference type="Proteomes" id="UP000002601"/>
    </source>
</evidence>
<protein>
    <submittedName>
        <fullName evidence="6">Cytochrome c family protein</fullName>
    </submittedName>
</protein>
<feature type="transmembrane region" description="Helical" evidence="2">
    <location>
        <begin position="515"/>
        <end position="536"/>
    </location>
</feature>
<dbReference type="OrthoDB" id="9788513at2"/>
<dbReference type="eggNOG" id="ENOG502Z8B5">
    <property type="taxonomic scope" value="Bacteria"/>
</dbReference>
<feature type="domain" description="Cytochrome c-552/4" evidence="4">
    <location>
        <begin position="68"/>
        <end position="148"/>
    </location>
</feature>
<dbReference type="HOGENOM" id="CLU_033148_0_0_7"/>
<keyword evidence="2" id="KW-0472">Membrane</keyword>
<evidence type="ECO:0000259" key="4">
    <source>
        <dbReference type="Pfam" id="PF13435"/>
    </source>
</evidence>
<dbReference type="KEGG" id="dsa:Desal_0831"/>
<proteinExistence type="predicted"/>
<sequence>MRFMRNSVLLLSAVVFLGASAFAAGDTAPGREMARQATKGKELWITADHSKFDALKQPFKSGPEVTKACLTCHTEAGHQFHKTIHWTWLDPKAEKELKVGKGGLVVNNFCINIQSNEPRCTSCHAGYGWKDKDFDFTSQEKIDCLVCHEQTGTYKKFPAGAGNPAPPPGKKFKGNGKFYAAPQWNKVAQSVGRPTRKNCGTCHFYGGGGDGVKHGDLDSSMLKPSKALDVHMGMDGQNFTCVRCHTTVKHDIAGRIYSTPAATERKSLLEDDLGSKIMCESCHSDRPHKSELGMKLNDHTDKLACQSCHIPTFARELPTKMWWDWSAAGKKKDGKPYVEKGEWGKPVYMTKKGDMRWEKNVVPEYYWFNGTIDTITAQTTIDPTKPVLVSKPVGSIEDRNSRIMPFKVHRGMTPYDKINKNMVIPHLFGKDNDAYWKGFNWEKSVTAGMKYAGLPFSGEVGFVETEFVYPTTHMVAPKENAVACEECHSKQGRLEKLTCFYMPGRDASAVVDAGGWSIVLASAVGVILHALGRIFMSGRKED</sequence>
<dbReference type="Pfam" id="PF14522">
    <property type="entry name" value="Cytochrome_C7"/>
    <property type="match status" value="1"/>
</dbReference>
<dbReference type="GO" id="GO:0016491">
    <property type="term" value="F:oxidoreductase activity"/>
    <property type="evidence" value="ECO:0007669"/>
    <property type="project" value="TreeGrafter"/>
</dbReference>
<keyword evidence="2" id="KW-1133">Transmembrane helix</keyword>
<dbReference type="PANTHER" id="PTHR35038:SF5">
    <property type="entry name" value="CYTOCHROME C-TYPE PROTEIN NRFB"/>
    <property type="match status" value="1"/>
</dbReference>
<dbReference type="InterPro" id="IPR051829">
    <property type="entry name" value="Multiheme_Cytochr_ET"/>
</dbReference>
<dbReference type="SUPFAM" id="SSF48695">
    <property type="entry name" value="Multiheme cytochromes"/>
    <property type="match status" value="1"/>
</dbReference>
<evidence type="ECO:0000256" key="3">
    <source>
        <dbReference type="SAM" id="SignalP"/>
    </source>
</evidence>
<dbReference type="PANTHER" id="PTHR35038">
    <property type="entry name" value="DISSIMILATORY SULFITE REDUCTASE SIRA"/>
    <property type="match status" value="1"/>
</dbReference>
<keyword evidence="1 3" id="KW-0732">Signal</keyword>
<dbReference type="NCBIfam" id="TIGR04315">
    <property type="entry name" value="octaheme_Shew"/>
    <property type="match status" value="1"/>
</dbReference>
<evidence type="ECO:0000313" key="6">
    <source>
        <dbReference type="EMBL" id="ACS78897.1"/>
    </source>
</evidence>
<dbReference type="Pfam" id="PF11783">
    <property type="entry name" value="Cytochrome_cB"/>
    <property type="match status" value="1"/>
</dbReference>
<evidence type="ECO:0000259" key="5">
    <source>
        <dbReference type="Pfam" id="PF14522"/>
    </source>
</evidence>
<reference evidence="6 7" key="1">
    <citation type="submission" date="2009-06" db="EMBL/GenBank/DDBJ databases">
        <title>Complete sequence of Desulfovibrio salexigens DSM 2638.</title>
        <authorList>
            <consortium name="US DOE Joint Genome Institute"/>
            <person name="Lucas S."/>
            <person name="Copeland A."/>
            <person name="Lapidus A."/>
            <person name="Glavina del Rio T."/>
            <person name="Tice H."/>
            <person name="Bruce D."/>
            <person name="Goodwin L."/>
            <person name="Pitluck S."/>
            <person name="Munk A.C."/>
            <person name="Brettin T."/>
            <person name="Detter J.C."/>
            <person name="Han C."/>
            <person name="Tapia R."/>
            <person name="Larimer F."/>
            <person name="Land M."/>
            <person name="Hauser L."/>
            <person name="Kyrpides N."/>
            <person name="Anderson I."/>
            <person name="Wall J.D."/>
            <person name="Arkin A.P."/>
            <person name="Dehal P."/>
            <person name="Chivian D."/>
            <person name="Giles B."/>
            <person name="Hazen T.C."/>
        </authorList>
    </citation>
    <scope>NUCLEOTIDE SEQUENCE [LARGE SCALE GENOMIC DNA]</scope>
    <source>
        <strain evidence="7">ATCC 14822 / DSM 2638 / NCIMB 8403 / VKM B-1763</strain>
    </source>
</reference>
<gene>
    <name evidence="6" type="ordered locus">Desal_0831</name>
</gene>
<evidence type="ECO:0000256" key="1">
    <source>
        <dbReference type="ARBA" id="ARBA00022729"/>
    </source>
</evidence>
<keyword evidence="2" id="KW-0812">Transmembrane</keyword>
<name>C6BZ73_MARSD</name>
<dbReference type="RefSeq" id="WP_015850716.1">
    <property type="nucleotide sequence ID" value="NC_012881.1"/>
</dbReference>
<dbReference type="Proteomes" id="UP000002601">
    <property type="component" value="Chromosome"/>
</dbReference>
<dbReference type="STRING" id="526222.Desal_0831"/>
<organism evidence="6 7">
    <name type="scientific">Maridesulfovibrio salexigens (strain ATCC 14822 / DSM 2638 / NCIMB 8403 / VKM B-1763)</name>
    <name type="common">Desulfovibrio salexigens</name>
    <dbReference type="NCBI Taxonomy" id="526222"/>
    <lineage>
        <taxon>Bacteria</taxon>
        <taxon>Pseudomonadati</taxon>
        <taxon>Thermodesulfobacteriota</taxon>
        <taxon>Desulfovibrionia</taxon>
        <taxon>Desulfovibrionales</taxon>
        <taxon>Desulfovibrionaceae</taxon>
        <taxon>Maridesulfovibrio</taxon>
    </lineage>
</organism>
<dbReference type="Gene3D" id="1.10.1130.10">
    <property type="entry name" value="Flavocytochrome C3, Chain A"/>
    <property type="match status" value="1"/>
</dbReference>
<dbReference type="AlphaFoldDB" id="C6BZ73"/>
<dbReference type="Pfam" id="PF13435">
    <property type="entry name" value="Cytochrome_C554"/>
    <property type="match status" value="1"/>
</dbReference>
<evidence type="ECO:0000256" key="2">
    <source>
        <dbReference type="SAM" id="Phobius"/>
    </source>
</evidence>
<accession>C6BZ73</accession>
<feature type="domain" description="Cytochrome c7-like" evidence="5">
    <location>
        <begin position="230"/>
        <end position="309"/>
    </location>
</feature>
<dbReference type="EMBL" id="CP001649">
    <property type="protein sequence ID" value="ACS78897.1"/>
    <property type="molecule type" value="Genomic_DNA"/>
</dbReference>
<dbReference type="InterPro" id="IPR023155">
    <property type="entry name" value="Cyt_c-552/4"/>
</dbReference>
<dbReference type="PIRSF" id="PIRSF039014">
    <property type="entry name" value="OTR_cyc"/>
    <property type="match status" value="1"/>
</dbReference>
<feature type="chain" id="PRO_5002962941" evidence="3">
    <location>
        <begin position="24"/>
        <end position="542"/>
    </location>
</feature>
<feature type="signal peptide" evidence="3">
    <location>
        <begin position="1"/>
        <end position="23"/>
    </location>
</feature>
<dbReference type="InterPro" id="IPR024673">
    <property type="entry name" value="Octahem_Cyt_c"/>
</dbReference>
<dbReference type="InterPro" id="IPR029467">
    <property type="entry name" value="Cyt_c7-like"/>
</dbReference>
<keyword evidence="7" id="KW-1185">Reference proteome</keyword>